<comment type="caution">
    <text evidence="1">The sequence shown here is derived from an EMBL/GenBank/DDBJ whole genome shotgun (WGS) entry which is preliminary data.</text>
</comment>
<gene>
    <name evidence="1" type="ORF">PH586_09810</name>
</gene>
<dbReference type="EMBL" id="JAQJZJ010000004">
    <property type="protein sequence ID" value="MDA7086673.1"/>
    <property type="molecule type" value="Genomic_DNA"/>
</dbReference>
<sequence length="62" mass="6235">MIVAAMQAGTLDAQQPVVGGGMGMRYIITGSTIVEHGSSDGPLLDGPACCVHRLISGGLPRA</sequence>
<protein>
    <submittedName>
        <fullName evidence="1">Uncharacterized protein</fullName>
    </submittedName>
</protein>
<dbReference type="Proteomes" id="UP001212042">
    <property type="component" value="Unassembled WGS sequence"/>
</dbReference>
<proteinExistence type="predicted"/>
<accession>A0ABT4XEM3</accession>
<reference evidence="1 2" key="1">
    <citation type="submission" date="2023-01" db="EMBL/GenBank/DDBJ databases">
        <title>Pseudomonas SA3-5T sp. nov., isolated from tidal flat sediment.</title>
        <authorList>
            <person name="Kim H.S."/>
            <person name="Kim J.-S."/>
            <person name="Suh M.K."/>
            <person name="Eom M.K."/>
            <person name="Lee J.-S."/>
        </authorList>
    </citation>
    <scope>NUCLEOTIDE SEQUENCE [LARGE SCALE GENOMIC DNA]</scope>
    <source>
        <strain evidence="1 2">SA3-5</strain>
    </source>
</reference>
<keyword evidence="2" id="KW-1185">Reference proteome</keyword>
<evidence type="ECO:0000313" key="2">
    <source>
        <dbReference type="Proteomes" id="UP001212042"/>
    </source>
</evidence>
<name>A0ABT4XEM3_9PSED</name>
<dbReference type="RefSeq" id="WP_271347584.1">
    <property type="nucleotide sequence ID" value="NZ_JAQJZJ010000004.1"/>
</dbReference>
<organism evidence="1 2">
    <name type="scientific">Pseudomonas aestuarii</name>
    <dbReference type="NCBI Taxonomy" id="3018340"/>
    <lineage>
        <taxon>Bacteria</taxon>
        <taxon>Pseudomonadati</taxon>
        <taxon>Pseudomonadota</taxon>
        <taxon>Gammaproteobacteria</taxon>
        <taxon>Pseudomonadales</taxon>
        <taxon>Pseudomonadaceae</taxon>
        <taxon>Pseudomonas</taxon>
    </lineage>
</organism>
<evidence type="ECO:0000313" key="1">
    <source>
        <dbReference type="EMBL" id="MDA7086673.1"/>
    </source>
</evidence>